<comment type="similarity">
    <text evidence="2">Belongs to the DNA polymerase alpha subunit B family.</text>
</comment>
<evidence type="ECO:0000259" key="6">
    <source>
        <dbReference type="Pfam" id="PF04042"/>
    </source>
</evidence>
<dbReference type="GO" id="GO:0003677">
    <property type="term" value="F:DNA binding"/>
    <property type="evidence" value="ECO:0007669"/>
    <property type="project" value="InterPro"/>
</dbReference>
<dbReference type="GO" id="GO:0006270">
    <property type="term" value="P:DNA replication initiation"/>
    <property type="evidence" value="ECO:0007669"/>
    <property type="project" value="TreeGrafter"/>
</dbReference>
<dbReference type="InterPro" id="IPR007185">
    <property type="entry name" value="DNA_pol_a/d/e_bsu"/>
</dbReference>
<dbReference type="PANTHER" id="PTHR23061:SF12">
    <property type="entry name" value="DNA POLYMERASE ALPHA SUBUNIT B"/>
    <property type="match status" value="1"/>
</dbReference>
<gene>
    <name evidence="7" type="ORF">SLOPH_2272</name>
</gene>
<evidence type="ECO:0000256" key="1">
    <source>
        <dbReference type="ARBA" id="ARBA00004123"/>
    </source>
</evidence>
<keyword evidence="5" id="KW-0539">Nucleus</keyword>
<keyword evidence="4" id="KW-0235">DNA replication</keyword>
<dbReference type="OMA" id="WINKKPF"/>
<evidence type="ECO:0000256" key="4">
    <source>
        <dbReference type="ARBA" id="ARBA00022705"/>
    </source>
</evidence>
<proteinExistence type="inferred from homology"/>
<dbReference type="AlphaFoldDB" id="S7WAK0"/>
<organism evidence="7 8">
    <name type="scientific">Spraguea lophii (strain 42_110)</name>
    <name type="common">Microsporidian parasite</name>
    <dbReference type="NCBI Taxonomy" id="1358809"/>
    <lineage>
        <taxon>Eukaryota</taxon>
        <taxon>Fungi</taxon>
        <taxon>Fungi incertae sedis</taxon>
        <taxon>Microsporidia</taxon>
        <taxon>Spragueidae</taxon>
        <taxon>Spraguea</taxon>
    </lineage>
</organism>
<name>S7WAK0_SPRLO</name>
<dbReference type="Gene3D" id="3.60.21.60">
    <property type="match status" value="1"/>
</dbReference>
<dbReference type="Proteomes" id="UP000014978">
    <property type="component" value="Unassembled WGS sequence"/>
</dbReference>
<comment type="subcellular location">
    <subcellularLocation>
        <location evidence="1">Nucleus</location>
    </subcellularLocation>
</comment>
<evidence type="ECO:0000256" key="3">
    <source>
        <dbReference type="ARBA" id="ARBA00018596"/>
    </source>
</evidence>
<dbReference type="Pfam" id="PF04042">
    <property type="entry name" value="DNA_pol_E_B"/>
    <property type="match status" value="1"/>
</dbReference>
<reference evidence="8" key="1">
    <citation type="journal article" date="2013" name="PLoS Genet.">
        <title>The genome of Spraguea lophii and the basis of host-microsporidian interactions.</title>
        <authorList>
            <person name="Campbell S.E."/>
            <person name="Williams T.A."/>
            <person name="Yousuf A."/>
            <person name="Soanes D.M."/>
            <person name="Paszkiewicz K.H."/>
            <person name="Williams B.A.P."/>
        </authorList>
    </citation>
    <scope>NUCLEOTIDE SEQUENCE [LARGE SCALE GENOMIC DNA]</scope>
    <source>
        <strain evidence="8">42_110</strain>
    </source>
</reference>
<dbReference type="HOGENOM" id="CLU_014923_3_2_1"/>
<dbReference type="STRING" id="1358809.S7WAK0"/>
<dbReference type="InterPro" id="IPR016722">
    <property type="entry name" value="DNA_pol_alpha_bsu"/>
</dbReference>
<protein>
    <recommendedName>
        <fullName evidence="3">DNA polymerase alpha subunit B</fullName>
    </recommendedName>
</protein>
<evidence type="ECO:0000313" key="8">
    <source>
        <dbReference type="Proteomes" id="UP000014978"/>
    </source>
</evidence>
<feature type="domain" description="DNA polymerase alpha/delta/epsilon subunit B" evidence="6">
    <location>
        <begin position="152"/>
        <end position="333"/>
    </location>
</feature>
<dbReference type="EMBL" id="ATCN01000072">
    <property type="protein sequence ID" value="EPR79926.1"/>
    <property type="molecule type" value="Genomic_DNA"/>
</dbReference>
<evidence type="ECO:0000313" key="7">
    <source>
        <dbReference type="EMBL" id="EPR79926.1"/>
    </source>
</evidence>
<evidence type="ECO:0000256" key="2">
    <source>
        <dbReference type="ARBA" id="ARBA00007299"/>
    </source>
</evidence>
<evidence type="ECO:0000256" key="5">
    <source>
        <dbReference type="ARBA" id="ARBA00023242"/>
    </source>
</evidence>
<dbReference type="VEuPathDB" id="MicrosporidiaDB:SLOPH_2272"/>
<sequence length="382" mass="44423">MSLNTLIYSKLKKNSKNISIEKYISDIQDKVFYIQENDKSTYYKNRIKSLEEGYKELLEIKEFKPINYVSNQLFYTIGMIIIENKIVYLLDDNNQTIKLNTSYTKYSLFSGQVVALKGKNLEGLEIIVDEFYTKPVLDTNFSENKIDFDIKIASGPYYNNNLEPLMKVLEEKKDIIILLGPFITAKDMEEISDPTEGFKRILDMLQKYQRSNISSKIILILSTEDIFTDLLYPQNSYDINSDRIYSFSNPSQFFISDFLFSVTTKDLLLNLYSKEQQNINSEPKERVANNLVFQNSFYPTITDDVVDYNLLSSYLTDTAPNFYIISSKFKPFFKKIGPTYFLNTGFQSKTEYKQMINIEIKGTNIKVEMEAFSEGTELSSKL</sequence>
<dbReference type="InParanoid" id="S7WAK0"/>
<dbReference type="PANTHER" id="PTHR23061">
    <property type="entry name" value="DNA POLYMERASE 2 ALPHA 70 KDA SUBUNIT"/>
    <property type="match status" value="1"/>
</dbReference>
<keyword evidence="8" id="KW-1185">Reference proteome</keyword>
<dbReference type="OrthoDB" id="336885at2759"/>
<dbReference type="GO" id="GO:0005658">
    <property type="term" value="C:alpha DNA polymerase:primase complex"/>
    <property type="evidence" value="ECO:0007669"/>
    <property type="project" value="TreeGrafter"/>
</dbReference>
<accession>S7WAK0</accession>
<comment type="caution">
    <text evidence="7">The sequence shown here is derived from an EMBL/GenBank/DDBJ whole genome shotgun (WGS) entry which is preliminary data.</text>
</comment>